<reference evidence="10 11" key="1">
    <citation type="journal article" date="2021" name="Nat. Commun.">
        <title>Genetic determinants of endophytism in the Arabidopsis root mycobiome.</title>
        <authorList>
            <person name="Mesny F."/>
            <person name="Miyauchi S."/>
            <person name="Thiergart T."/>
            <person name="Pickel B."/>
            <person name="Atanasova L."/>
            <person name="Karlsson M."/>
            <person name="Huettel B."/>
            <person name="Barry K.W."/>
            <person name="Haridas S."/>
            <person name="Chen C."/>
            <person name="Bauer D."/>
            <person name="Andreopoulos W."/>
            <person name="Pangilinan J."/>
            <person name="LaButti K."/>
            <person name="Riley R."/>
            <person name="Lipzen A."/>
            <person name="Clum A."/>
            <person name="Drula E."/>
            <person name="Henrissat B."/>
            <person name="Kohler A."/>
            <person name="Grigoriev I.V."/>
            <person name="Martin F.M."/>
            <person name="Hacquard S."/>
        </authorList>
    </citation>
    <scope>NUCLEOTIDE SEQUENCE [LARGE SCALE GENOMIC DNA]</scope>
    <source>
        <strain evidence="10 11">MPI-CAGE-CH-0241</strain>
    </source>
</reference>
<evidence type="ECO:0000256" key="1">
    <source>
        <dbReference type="ARBA" id="ARBA00004123"/>
    </source>
</evidence>
<dbReference type="InterPro" id="IPR007219">
    <property type="entry name" value="XnlR_reg_dom"/>
</dbReference>
<dbReference type="EMBL" id="JAGPYM010000102">
    <property type="protein sequence ID" value="KAH6867421.1"/>
    <property type="molecule type" value="Genomic_DNA"/>
</dbReference>
<dbReference type="PANTHER" id="PTHR46910">
    <property type="entry name" value="TRANSCRIPTION FACTOR PDR1"/>
    <property type="match status" value="1"/>
</dbReference>
<evidence type="ECO:0000313" key="11">
    <source>
        <dbReference type="Proteomes" id="UP000777438"/>
    </source>
</evidence>
<dbReference type="GO" id="GO:0006351">
    <property type="term" value="P:DNA-templated transcription"/>
    <property type="evidence" value="ECO:0007669"/>
    <property type="project" value="InterPro"/>
</dbReference>
<feature type="domain" description="Zn(2)-C6 fungal-type" evidence="9">
    <location>
        <begin position="19"/>
        <end position="49"/>
    </location>
</feature>
<comment type="subcellular location">
    <subcellularLocation>
        <location evidence="1">Nucleus</location>
    </subcellularLocation>
</comment>
<keyword evidence="11" id="KW-1185">Reference proteome</keyword>
<keyword evidence="6" id="KW-0539">Nucleus</keyword>
<dbReference type="CDD" id="cd12148">
    <property type="entry name" value="fungal_TF_MHR"/>
    <property type="match status" value="1"/>
</dbReference>
<dbReference type="Pfam" id="PF00172">
    <property type="entry name" value="Zn_clus"/>
    <property type="match status" value="1"/>
</dbReference>
<keyword evidence="3" id="KW-0805">Transcription regulation</keyword>
<name>A0A9P9AJ37_9HYPO</name>
<dbReference type="SMART" id="SM00906">
    <property type="entry name" value="Fungal_trans"/>
    <property type="match status" value="1"/>
</dbReference>
<dbReference type="GO" id="GO:0003677">
    <property type="term" value="F:DNA binding"/>
    <property type="evidence" value="ECO:0007669"/>
    <property type="project" value="UniProtKB-KW"/>
</dbReference>
<dbReference type="CDD" id="cd00067">
    <property type="entry name" value="GAL4"/>
    <property type="match status" value="1"/>
</dbReference>
<evidence type="ECO:0000256" key="2">
    <source>
        <dbReference type="ARBA" id="ARBA00022723"/>
    </source>
</evidence>
<dbReference type="PANTHER" id="PTHR46910:SF37">
    <property type="entry name" value="ZN(II)2CYS6 TRANSCRIPTION FACTOR (EUROFUNG)"/>
    <property type="match status" value="1"/>
</dbReference>
<proteinExistence type="predicted"/>
<evidence type="ECO:0000256" key="7">
    <source>
        <dbReference type="SAM" id="Coils"/>
    </source>
</evidence>
<gene>
    <name evidence="10" type="ORF">B0T10DRAFT_572310</name>
</gene>
<sequence length="634" mass="71180">MFPMLLVFNHLHAHLRIQACDLCYNKRIKCDAKKPRCAHCVVYDVECTFAAASRKVAPRKREVQSREDVEAVSSRCDRLEAHMKVLSEKIEKLESLTPQNAVTHQVSVSISEDTGGPKDSHQSGAMSLPPLEETLPMIKKYLATFNSILPLFDSKTLLATVKQWYWHPRQRDQTTWAAINVALALANRHTDRNESPLSNSVAEYLDNAQSALTHVIMSDIDLINVQVLVGLVMLFQGAENLRPPMVLIATALRLAHKLGLHTRQGSMHLDRSEALQRDRVFWIAYILDKDLSLRTRQPPIQLDADVDLDLPPEEPIDNDDTGFLFTSDGRSKVNFFRVRVQLACIQGNVYDCLYSARSQNLSLEQRARNVQHIRSMLEGWKSHIPDEFSANTISRASATELSRYFCILYSSRLSCLVLISNADTWDGKWVRDLQEYGRKVAVGQPALPVLPPNDWQTLVTASRDYMRMFVSIPNKDASFVWMTACTYIASLLCLLANSIHNPGHEIVESDKEQIDMGLKFVDELIVQTSLEQIRTMRDACRELQQHALAIAQNERLGEAAPFGFSEDIDGSSPSFRQDFDGGPLPARHPLLATVSENDSSIQGHDGTSWDLGEGIGTGSQAWLDGFNLGPNYVP</sequence>
<evidence type="ECO:0000259" key="9">
    <source>
        <dbReference type="PROSITE" id="PS50048"/>
    </source>
</evidence>
<evidence type="ECO:0000256" key="3">
    <source>
        <dbReference type="ARBA" id="ARBA00023015"/>
    </source>
</evidence>
<dbReference type="GO" id="GO:0008270">
    <property type="term" value="F:zinc ion binding"/>
    <property type="evidence" value="ECO:0007669"/>
    <property type="project" value="InterPro"/>
</dbReference>
<keyword evidence="5" id="KW-0804">Transcription</keyword>
<evidence type="ECO:0000256" key="5">
    <source>
        <dbReference type="ARBA" id="ARBA00023163"/>
    </source>
</evidence>
<dbReference type="OrthoDB" id="2123952at2759"/>
<dbReference type="GO" id="GO:0005634">
    <property type="term" value="C:nucleus"/>
    <property type="evidence" value="ECO:0007669"/>
    <property type="project" value="UniProtKB-SubCell"/>
</dbReference>
<dbReference type="SMART" id="SM00066">
    <property type="entry name" value="GAL4"/>
    <property type="match status" value="1"/>
</dbReference>
<evidence type="ECO:0000313" key="10">
    <source>
        <dbReference type="EMBL" id="KAH6867421.1"/>
    </source>
</evidence>
<dbReference type="SUPFAM" id="SSF57701">
    <property type="entry name" value="Zn2/Cys6 DNA-binding domain"/>
    <property type="match status" value="1"/>
</dbReference>
<evidence type="ECO:0000256" key="4">
    <source>
        <dbReference type="ARBA" id="ARBA00023125"/>
    </source>
</evidence>
<dbReference type="InterPro" id="IPR050987">
    <property type="entry name" value="AtrR-like"/>
</dbReference>
<feature type="region of interest" description="Disordered" evidence="8">
    <location>
        <begin position="109"/>
        <end position="128"/>
    </location>
</feature>
<keyword evidence="4" id="KW-0238">DNA-binding</keyword>
<keyword evidence="7" id="KW-0175">Coiled coil</keyword>
<dbReference type="AlphaFoldDB" id="A0A9P9AJ37"/>
<dbReference type="Pfam" id="PF04082">
    <property type="entry name" value="Fungal_trans"/>
    <property type="match status" value="1"/>
</dbReference>
<evidence type="ECO:0000256" key="8">
    <source>
        <dbReference type="SAM" id="MobiDB-lite"/>
    </source>
</evidence>
<evidence type="ECO:0000256" key="6">
    <source>
        <dbReference type="ARBA" id="ARBA00023242"/>
    </source>
</evidence>
<accession>A0A9P9AJ37</accession>
<feature type="coiled-coil region" evidence="7">
    <location>
        <begin position="69"/>
        <end position="96"/>
    </location>
</feature>
<dbReference type="Gene3D" id="4.10.240.10">
    <property type="entry name" value="Zn(2)-C6 fungal-type DNA-binding domain"/>
    <property type="match status" value="1"/>
</dbReference>
<comment type="caution">
    <text evidence="10">The sequence shown here is derived from an EMBL/GenBank/DDBJ whole genome shotgun (WGS) entry which is preliminary data.</text>
</comment>
<dbReference type="GO" id="GO:0000981">
    <property type="term" value="F:DNA-binding transcription factor activity, RNA polymerase II-specific"/>
    <property type="evidence" value="ECO:0007669"/>
    <property type="project" value="InterPro"/>
</dbReference>
<dbReference type="InterPro" id="IPR001138">
    <property type="entry name" value="Zn2Cys6_DnaBD"/>
</dbReference>
<protein>
    <submittedName>
        <fullName evidence="10">Fungal-specific transcription factor domain-containing protein</fullName>
    </submittedName>
</protein>
<keyword evidence="2" id="KW-0479">Metal-binding</keyword>
<dbReference type="Proteomes" id="UP000777438">
    <property type="component" value="Unassembled WGS sequence"/>
</dbReference>
<dbReference type="InterPro" id="IPR036864">
    <property type="entry name" value="Zn2-C6_fun-type_DNA-bd_sf"/>
</dbReference>
<organism evidence="10 11">
    <name type="scientific">Thelonectria olida</name>
    <dbReference type="NCBI Taxonomy" id="1576542"/>
    <lineage>
        <taxon>Eukaryota</taxon>
        <taxon>Fungi</taxon>
        <taxon>Dikarya</taxon>
        <taxon>Ascomycota</taxon>
        <taxon>Pezizomycotina</taxon>
        <taxon>Sordariomycetes</taxon>
        <taxon>Hypocreomycetidae</taxon>
        <taxon>Hypocreales</taxon>
        <taxon>Nectriaceae</taxon>
        <taxon>Thelonectria</taxon>
    </lineage>
</organism>
<dbReference type="PROSITE" id="PS50048">
    <property type="entry name" value="ZN2_CY6_FUNGAL_2"/>
    <property type="match status" value="1"/>
</dbReference>